<dbReference type="AlphaFoldDB" id="A0A917DQK9"/>
<accession>A0A917DQK9</accession>
<protein>
    <submittedName>
        <fullName evidence="1">Uncharacterized protein</fullName>
    </submittedName>
</protein>
<evidence type="ECO:0000313" key="1">
    <source>
        <dbReference type="EMBL" id="GGD57338.1"/>
    </source>
</evidence>
<reference evidence="1" key="2">
    <citation type="submission" date="2020-09" db="EMBL/GenBank/DDBJ databases">
        <authorList>
            <person name="Sun Q."/>
            <person name="Zhou Y."/>
        </authorList>
    </citation>
    <scope>NUCLEOTIDE SEQUENCE</scope>
    <source>
        <strain evidence="1">CGMCC 1.15958</strain>
    </source>
</reference>
<comment type="caution">
    <text evidence="1">The sequence shown here is derived from an EMBL/GenBank/DDBJ whole genome shotgun (WGS) entry which is preliminary data.</text>
</comment>
<organism evidence="1 2">
    <name type="scientific">Emticicia aquatilis</name>
    <dbReference type="NCBI Taxonomy" id="1537369"/>
    <lineage>
        <taxon>Bacteria</taxon>
        <taxon>Pseudomonadati</taxon>
        <taxon>Bacteroidota</taxon>
        <taxon>Cytophagia</taxon>
        <taxon>Cytophagales</taxon>
        <taxon>Leadbetterellaceae</taxon>
        <taxon>Emticicia</taxon>
    </lineage>
</organism>
<evidence type="ECO:0000313" key="2">
    <source>
        <dbReference type="Proteomes" id="UP000609064"/>
    </source>
</evidence>
<dbReference type="EMBL" id="BMKK01000004">
    <property type="protein sequence ID" value="GGD57338.1"/>
    <property type="molecule type" value="Genomic_DNA"/>
</dbReference>
<dbReference type="Proteomes" id="UP000609064">
    <property type="component" value="Unassembled WGS sequence"/>
</dbReference>
<sequence>MTFEEYLITKKIDADKFKKSEPQRFDEWKYLFAQMHPESFTSHKKFLINPTRRKYQIEK</sequence>
<proteinExistence type="predicted"/>
<dbReference type="RefSeq" id="WP_188766107.1">
    <property type="nucleotide sequence ID" value="NZ_BMKK01000004.1"/>
</dbReference>
<gene>
    <name evidence="1" type="ORF">GCM10011514_21770</name>
</gene>
<keyword evidence="2" id="KW-1185">Reference proteome</keyword>
<name>A0A917DQK9_9BACT</name>
<reference evidence="1" key="1">
    <citation type="journal article" date="2014" name="Int. J. Syst. Evol. Microbiol.">
        <title>Complete genome sequence of Corynebacterium casei LMG S-19264T (=DSM 44701T), isolated from a smear-ripened cheese.</title>
        <authorList>
            <consortium name="US DOE Joint Genome Institute (JGI-PGF)"/>
            <person name="Walter F."/>
            <person name="Albersmeier A."/>
            <person name="Kalinowski J."/>
            <person name="Ruckert C."/>
        </authorList>
    </citation>
    <scope>NUCLEOTIDE SEQUENCE</scope>
    <source>
        <strain evidence="1">CGMCC 1.15958</strain>
    </source>
</reference>